<evidence type="ECO:0000313" key="5">
    <source>
        <dbReference type="Proteomes" id="UP000262650"/>
    </source>
</evidence>
<dbReference type="InterPro" id="IPR011050">
    <property type="entry name" value="Pectin_lyase_fold/virulence"/>
</dbReference>
<dbReference type="GO" id="GO:0044423">
    <property type="term" value="C:virion component"/>
    <property type="evidence" value="ECO:0007669"/>
    <property type="project" value="UniProtKB-KW"/>
</dbReference>
<comment type="subcellular location">
    <subcellularLocation>
        <location evidence="1">Virion</location>
    </subcellularLocation>
</comment>
<evidence type="ECO:0000259" key="3">
    <source>
        <dbReference type="Pfam" id="PF12708"/>
    </source>
</evidence>
<protein>
    <submittedName>
        <fullName evidence="4">Tail spike protein 2</fullName>
    </submittedName>
</protein>
<reference evidence="4 5" key="1">
    <citation type="submission" date="2018-08" db="EMBL/GenBank/DDBJ databases">
        <title>Characterization and complete genomic analysis of two Salmonella enterica phages SeLz-1 and SeSz-3, new members of the Cba120virus genus(SeLz-1).</title>
        <authorList>
            <person name="Chen L."/>
        </authorList>
    </citation>
    <scope>NUCLEOTIDE SEQUENCE [LARGE SCALE GENOMIC DNA]</scope>
</reference>
<evidence type="ECO:0000256" key="2">
    <source>
        <dbReference type="ARBA" id="ARBA00022844"/>
    </source>
</evidence>
<dbReference type="EMBL" id="MH709121">
    <property type="protein sequence ID" value="AXY86646.1"/>
    <property type="molecule type" value="Genomic_DNA"/>
</dbReference>
<dbReference type="Gene3D" id="3.30.2020.50">
    <property type="match status" value="1"/>
</dbReference>
<gene>
    <name evidence="4" type="ORF">SeLz1_51</name>
</gene>
<name>A0A385IT49_9CAUD</name>
<dbReference type="Gene3D" id="2.160.20.10">
    <property type="entry name" value="Single-stranded right-handed beta-helix, Pectin lyase-like"/>
    <property type="match status" value="1"/>
</dbReference>
<dbReference type="GO" id="GO:0019058">
    <property type="term" value="P:viral life cycle"/>
    <property type="evidence" value="ECO:0007669"/>
    <property type="project" value="UniProtKB-ARBA"/>
</dbReference>
<sequence length="767" mass="82499">MGYFQMTRNVEELFGGVITAPHQIPFTYKSNVGGETFLSLPFYPVTGVITINGGMQVPLDNFEIEGNTLNLGRALSKGDVVYCLFDKILSPEDTAKGIRIYKFQAVGGETEFTPDFTSYGVQSLYISGEYKTPEIEYSYDSTTGKVSLQTALTAGVWVVAEMSVKQPNISPAFDRSIQEIARSANVKDSEVIVSTDTISLLDGKKVVFDVIAQKSYGLPTLPTNVFISSVNGNQLTYNPGGVVVDLLPAPNDVTPVENELQAYKTAMATDGGTLVNSGLSGVSSAIKRTIDSHFKDYYNVKDFGAVGDGVTDDTEAIQLAVSYLGDLTTKTMFSRPSVLFFPDGDYLTSKPIIAWDGVSIRGASQSSTRIVMTSSTNTTEVTTNSPVRNLPRNVNCIIAVFSSVAGYPYRTTISDIQLYGIAGTTGVTTGKVVHAIYAPEAAFLTVERVRTWYTNYGIMSYNLWMCSFRDLDLREHAEWSFLLSNDGTGAGGSTSISLERVYGHTSEGGIKLYGANYSTLSSCGVDAAGSSNPSAADAASKAPYVFESCQGLVASSLGAESIYTRRCIFIIGGHVTLNEPDLYAWRGDVTGRRMYGIHITSNGNLVLNGGRLWGIQFSAASATECFAIAQTDGINGSVQCNGSLISDASVDSVGTAIGNIFFGSRTYRGRTIQQEAGISRYQTNTLTLVASVTTGDLFSSGLDTTRYTVIDAVAQIHSNSPTLDQAKLQVQVMNVSANSARIWIINPDGTANFTTQTLRVTFTYRVN</sequence>
<accession>A0A385IT49</accession>
<keyword evidence="5" id="KW-1185">Reference proteome</keyword>
<dbReference type="InterPro" id="IPR012334">
    <property type="entry name" value="Pectin_lyas_fold"/>
</dbReference>
<dbReference type="GO" id="GO:0051701">
    <property type="term" value="P:biological process involved in interaction with host"/>
    <property type="evidence" value="ECO:0007669"/>
    <property type="project" value="UniProtKB-ARBA"/>
</dbReference>
<dbReference type="Pfam" id="PF12708">
    <property type="entry name" value="Pect-lyase_RHGA_epim"/>
    <property type="match status" value="1"/>
</dbReference>
<evidence type="ECO:0000313" key="4">
    <source>
        <dbReference type="EMBL" id="AXY86646.1"/>
    </source>
</evidence>
<evidence type="ECO:0000256" key="1">
    <source>
        <dbReference type="ARBA" id="ARBA00004328"/>
    </source>
</evidence>
<feature type="domain" description="Rhamnogalacturonase A/B/Epimerase-like pectate lyase" evidence="3">
    <location>
        <begin position="298"/>
        <end position="388"/>
    </location>
</feature>
<dbReference type="InterPro" id="IPR024535">
    <property type="entry name" value="RHGA/B-epi-like_pectate_lyase"/>
</dbReference>
<dbReference type="SUPFAM" id="SSF51126">
    <property type="entry name" value="Pectin lyase-like"/>
    <property type="match status" value="1"/>
</dbReference>
<organism evidence="4 5">
    <name type="scientific">Salmonella phage SenALZ1</name>
    <dbReference type="NCBI Taxonomy" id="2301647"/>
    <lineage>
        <taxon>Viruses</taxon>
        <taxon>Duplodnaviria</taxon>
        <taxon>Heunggongvirae</taxon>
        <taxon>Uroviricota</taxon>
        <taxon>Caudoviricetes</taxon>
        <taxon>Pantevenvirales</taxon>
        <taxon>Ackermannviridae</taxon>
        <taxon>Cvivirinae</taxon>
        <taxon>Kuttervirus</taxon>
        <taxon>Kuttervirus SenALZ1</taxon>
    </lineage>
</organism>
<proteinExistence type="predicted"/>
<dbReference type="Proteomes" id="UP000262650">
    <property type="component" value="Segment"/>
</dbReference>
<keyword evidence="2" id="KW-0946">Virion</keyword>